<evidence type="ECO:0000313" key="1">
    <source>
        <dbReference type="EMBL" id="MBC3811424.1"/>
    </source>
</evidence>
<reference evidence="1 2" key="1">
    <citation type="submission" date="2020-08" db="EMBL/GenBank/DDBJ databases">
        <title>Novel species isolated from subtropical streams in China.</title>
        <authorList>
            <person name="Lu H."/>
        </authorList>
    </citation>
    <scope>NUCLEOTIDE SEQUENCE [LARGE SCALE GENOMIC DNA]</scope>
    <source>
        <strain evidence="1 2">CCTCC AB 2015119</strain>
    </source>
</reference>
<accession>A0ABR6XGK0</accession>
<evidence type="ECO:0000313" key="2">
    <source>
        <dbReference type="Proteomes" id="UP000637632"/>
    </source>
</evidence>
<sequence length="64" mass="7255">MIDRMQGNNSPCGVIRMRRKAVCIAGASRLRLSDVTLQTSKIQIGYPNKNKPRGGFLFREARIY</sequence>
<dbReference type="Proteomes" id="UP000637632">
    <property type="component" value="Unassembled WGS sequence"/>
</dbReference>
<dbReference type="RefSeq" id="WP_190478676.1">
    <property type="nucleotide sequence ID" value="NZ_JACOFT010000002.1"/>
</dbReference>
<proteinExistence type="predicted"/>
<gene>
    <name evidence="1" type="ORF">H8K26_08240</name>
</gene>
<organism evidence="1 2">
    <name type="scientific">Undibacterium aquatile</name>
    <dbReference type="NCBI Taxonomy" id="1537398"/>
    <lineage>
        <taxon>Bacteria</taxon>
        <taxon>Pseudomonadati</taxon>
        <taxon>Pseudomonadota</taxon>
        <taxon>Betaproteobacteria</taxon>
        <taxon>Burkholderiales</taxon>
        <taxon>Oxalobacteraceae</taxon>
        <taxon>Undibacterium</taxon>
    </lineage>
</organism>
<comment type="caution">
    <text evidence="1">The sequence shown here is derived from an EMBL/GenBank/DDBJ whole genome shotgun (WGS) entry which is preliminary data.</text>
</comment>
<protein>
    <submittedName>
        <fullName evidence="1">Uncharacterized protein</fullName>
    </submittedName>
</protein>
<keyword evidence="2" id="KW-1185">Reference proteome</keyword>
<dbReference type="EMBL" id="JACOFT010000002">
    <property type="protein sequence ID" value="MBC3811424.1"/>
    <property type="molecule type" value="Genomic_DNA"/>
</dbReference>
<name>A0ABR6XGK0_9BURK</name>